<dbReference type="InterPro" id="IPR035666">
    <property type="entry name" value="MCO_CuRO_3"/>
</dbReference>
<sequence length="938" mass="105899">MLSLSTFVTVASTLVAGVSALKAYVHDASFIPDVVLRVSRETISVAGIERYSTIVNGSMPAPELRIPEDEVVWIRVHNDVDDANATIHWHGLTEAAYPFSDGTPLASQWPIPPHHFFDYELKADVGTAGTYFYHAHVGFQAISATGPLIVESAEPPPYDYDDERIIFIQELFNRTDEEVEEGLVATPIRWPGEPQSWLINGKGISDYGIVDPSTALLDVIDVEPETTYRFRYIGAHSLSYGSFAFENHTDLELIEADGHYIKSYPVEFLQIGAGQRFSTLLKTKTCAELNSFRKLDYYFQIESRDRTAVVRNYAILRYDGSKCNPILNGNSTHVSTKSNPPTAPVTLPPTVNGYLDYVLAPLEANDFPTAAEVTRRVVINVQQIVDGWVAWRDNNVSWTEDATDPLQHATPPVPYLVALYLNETAYIPNYLMALANGGLDPRTKSYPAKLGEVLEIVLQNVGTRTYDGTAGGGLDTHPWHMHGRHYYDIGAGEGPYDPAVAEEKLKGTTPIQRDTTMLFRYSETTGVDQVRGWRAWRVRVDDAGVWMAHCHILQHMVQGMQTPFVFGDMKDIVTVGIPEVQGYLTYGGDVFASANAIRECDLCRGHFIDRYNMPKIWWSHYNKKSNGYFGCQHSRTPDGGDSLETWTYFEIKKLEEGAKYIWYKLNVFIQWDGKSHQTIVIAFDSLPIVAKGFLENLTTPDAHSLNSPFWFYPHLLSEVARHQEEAVWAIRDRVREVELKIPPQGRPEPNYRHLHDIARHALHVSETLDVAIKTIRRMLERHKDLRSSQFDSEVEQGIHSQLQFFESYISSLSCRSTSNEKRMLNEIQLAFHTVAQHDASTSVKIGLATQADSLTMKSIALVTLTFLPPTFVSAIFSMSFFSNSPESGWALSDKFWIYWLFAIPTTLLTAIGWHFLQKKYKVPALSKDEGFHTLKYTI</sequence>
<dbReference type="InterPro" id="IPR045087">
    <property type="entry name" value="Cu-oxidase_fam"/>
</dbReference>
<dbReference type="Pfam" id="PF00394">
    <property type="entry name" value="Cu-oxidase"/>
    <property type="match status" value="1"/>
</dbReference>
<dbReference type="InterPro" id="IPR011706">
    <property type="entry name" value="Cu-oxidase_C"/>
</dbReference>
<keyword evidence="15" id="KW-1185">Reference proteome</keyword>
<evidence type="ECO:0000256" key="1">
    <source>
        <dbReference type="ARBA" id="ARBA00004141"/>
    </source>
</evidence>
<comment type="subcellular location">
    <subcellularLocation>
        <location evidence="1">Membrane</location>
        <topology evidence="1">Multi-pass membrane protein</topology>
    </subcellularLocation>
</comment>
<evidence type="ECO:0000256" key="4">
    <source>
        <dbReference type="ARBA" id="ARBA00022723"/>
    </source>
</evidence>
<dbReference type="AlphaFoldDB" id="A0A9W8NL93"/>
<dbReference type="Pfam" id="PF07731">
    <property type="entry name" value="Cu-oxidase_2"/>
    <property type="match status" value="1"/>
</dbReference>
<evidence type="ECO:0000256" key="3">
    <source>
        <dbReference type="ARBA" id="ARBA00022692"/>
    </source>
</evidence>
<dbReference type="InterPro" id="IPR002355">
    <property type="entry name" value="Cu_oxidase_Cu_BS"/>
</dbReference>
<dbReference type="PANTHER" id="PTHR11709:SF394">
    <property type="entry name" value="FI03373P-RELATED"/>
    <property type="match status" value="1"/>
</dbReference>
<keyword evidence="8 9" id="KW-0472">Membrane</keyword>
<evidence type="ECO:0000259" key="11">
    <source>
        <dbReference type="Pfam" id="PF00394"/>
    </source>
</evidence>
<keyword evidence="4" id="KW-0479">Metal-binding</keyword>
<comment type="similarity">
    <text evidence="2">Belongs to the multicopper oxidase family.</text>
</comment>
<evidence type="ECO:0000256" key="10">
    <source>
        <dbReference type="SAM" id="SignalP"/>
    </source>
</evidence>
<dbReference type="InterPro" id="IPR017762">
    <property type="entry name" value="Multicopper_oxidase_fun"/>
</dbReference>
<keyword evidence="5 9" id="KW-1133">Transmembrane helix</keyword>
<proteinExistence type="inferred from homology"/>
<keyword evidence="7" id="KW-0186">Copper</keyword>
<dbReference type="InterPro" id="IPR011707">
    <property type="entry name" value="Cu-oxidase-like_N"/>
</dbReference>
<comment type="caution">
    <text evidence="14">The sequence shown here is derived from an EMBL/GenBank/DDBJ whole genome shotgun (WGS) entry which is preliminary data.</text>
</comment>
<dbReference type="SUPFAM" id="SSF49503">
    <property type="entry name" value="Cupredoxins"/>
    <property type="match status" value="3"/>
</dbReference>
<dbReference type="PROSITE" id="PS00080">
    <property type="entry name" value="MULTICOPPER_OXIDASE2"/>
    <property type="match status" value="1"/>
</dbReference>
<dbReference type="GO" id="GO:0046873">
    <property type="term" value="F:metal ion transmembrane transporter activity"/>
    <property type="evidence" value="ECO:0007669"/>
    <property type="project" value="InterPro"/>
</dbReference>
<evidence type="ECO:0000256" key="9">
    <source>
        <dbReference type="SAM" id="Phobius"/>
    </source>
</evidence>
<dbReference type="GO" id="GO:0016491">
    <property type="term" value="F:oxidoreductase activity"/>
    <property type="evidence" value="ECO:0007669"/>
    <property type="project" value="UniProtKB-KW"/>
</dbReference>
<feature type="signal peptide" evidence="10">
    <location>
        <begin position="1"/>
        <end position="20"/>
    </location>
</feature>
<dbReference type="GO" id="GO:0016020">
    <property type="term" value="C:membrane"/>
    <property type="evidence" value="ECO:0007669"/>
    <property type="project" value="UniProtKB-SubCell"/>
</dbReference>
<feature type="domain" description="Plastocyanin-like" evidence="13">
    <location>
        <begin position="38"/>
        <end position="153"/>
    </location>
</feature>
<evidence type="ECO:0000259" key="13">
    <source>
        <dbReference type="Pfam" id="PF07732"/>
    </source>
</evidence>
<reference evidence="14" key="1">
    <citation type="submission" date="2022-07" db="EMBL/GenBank/DDBJ databases">
        <title>Genome Sequence of Xylaria arbuscula.</title>
        <authorList>
            <person name="Buettner E."/>
        </authorList>
    </citation>
    <scope>NUCLEOTIDE SEQUENCE</scope>
    <source>
        <strain evidence="14">VT107</strain>
    </source>
</reference>
<dbReference type="Gene3D" id="1.20.58.340">
    <property type="entry name" value="Magnesium transport protein CorA, transmembrane region"/>
    <property type="match status" value="1"/>
</dbReference>
<dbReference type="NCBIfam" id="TIGR03390">
    <property type="entry name" value="ascorbOXfungal"/>
    <property type="match status" value="1"/>
</dbReference>
<dbReference type="GO" id="GO:0005507">
    <property type="term" value="F:copper ion binding"/>
    <property type="evidence" value="ECO:0007669"/>
    <property type="project" value="InterPro"/>
</dbReference>
<name>A0A9W8NL93_9PEZI</name>
<evidence type="ECO:0000256" key="7">
    <source>
        <dbReference type="ARBA" id="ARBA00023008"/>
    </source>
</evidence>
<protein>
    <recommendedName>
        <fullName evidence="16">L-ascorbate oxidase</fullName>
    </recommendedName>
</protein>
<dbReference type="SUPFAM" id="SSF144083">
    <property type="entry name" value="Magnesium transport protein CorA, transmembrane region"/>
    <property type="match status" value="1"/>
</dbReference>
<organism evidence="14 15">
    <name type="scientific">Xylaria arbuscula</name>
    <dbReference type="NCBI Taxonomy" id="114810"/>
    <lineage>
        <taxon>Eukaryota</taxon>
        <taxon>Fungi</taxon>
        <taxon>Dikarya</taxon>
        <taxon>Ascomycota</taxon>
        <taxon>Pezizomycotina</taxon>
        <taxon>Sordariomycetes</taxon>
        <taxon>Xylariomycetidae</taxon>
        <taxon>Xylariales</taxon>
        <taxon>Xylariaceae</taxon>
        <taxon>Xylaria</taxon>
    </lineage>
</organism>
<keyword evidence="3 9" id="KW-0812">Transmembrane</keyword>
<evidence type="ECO:0000256" key="8">
    <source>
        <dbReference type="ARBA" id="ARBA00023136"/>
    </source>
</evidence>
<dbReference type="EMBL" id="JANPWZ010000198">
    <property type="protein sequence ID" value="KAJ3578562.1"/>
    <property type="molecule type" value="Genomic_DNA"/>
</dbReference>
<evidence type="ECO:0000256" key="6">
    <source>
        <dbReference type="ARBA" id="ARBA00023002"/>
    </source>
</evidence>
<evidence type="ECO:0000256" key="2">
    <source>
        <dbReference type="ARBA" id="ARBA00010609"/>
    </source>
</evidence>
<gene>
    <name evidence="14" type="ORF">NPX13_g2007</name>
</gene>
<feature type="domain" description="Plastocyanin-like" evidence="11">
    <location>
        <begin position="163"/>
        <end position="320"/>
    </location>
</feature>
<dbReference type="Proteomes" id="UP001148614">
    <property type="component" value="Unassembled WGS sequence"/>
</dbReference>
<feature type="chain" id="PRO_5040799273" description="L-ascorbate oxidase" evidence="10">
    <location>
        <begin position="21"/>
        <end position="938"/>
    </location>
</feature>
<evidence type="ECO:0000313" key="15">
    <source>
        <dbReference type="Proteomes" id="UP001148614"/>
    </source>
</evidence>
<dbReference type="Pfam" id="PF07732">
    <property type="entry name" value="Cu-oxidase_3"/>
    <property type="match status" value="1"/>
</dbReference>
<dbReference type="InterPro" id="IPR045863">
    <property type="entry name" value="CorA_TM1_TM2"/>
</dbReference>
<evidence type="ECO:0000256" key="5">
    <source>
        <dbReference type="ARBA" id="ARBA00022989"/>
    </source>
</evidence>
<dbReference type="Gene3D" id="2.60.40.420">
    <property type="entry name" value="Cupredoxins - blue copper proteins"/>
    <property type="match status" value="3"/>
</dbReference>
<dbReference type="InterPro" id="IPR008972">
    <property type="entry name" value="Cupredoxin"/>
</dbReference>
<feature type="domain" description="Plastocyanin-like" evidence="12">
    <location>
        <begin position="437"/>
        <end position="565"/>
    </location>
</feature>
<keyword evidence="10" id="KW-0732">Signal</keyword>
<feature type="transmembrane region" description="Helical" evidence="9">
    <location>
        <begin position="895"/>
        <end position="916"/>
    </location>
</feature>
<dbReference type="PANTHER" id="PTHR11709">
    <property type="entry name" value="MULTI-COPPER OXIDASE"/>
    <property type="match status" value="1"/>
</dbReference>
<dbReference type="CDD" id="cd13895">
    <property type="entry name" value="CuRO_3_AAO_like_2"/>
    <property type="match status" value="1"/>
</dbReference>
<keyword evidence="6" id="KW-0560">Oxidoreductase</keyword>
<accession>A0A9W8NL93</accession>
<evidence type="ECO:0000313" key="14">
    <source>
        <dbReference type="EMBL" id="KAJ3578562.1"/>
    </source>
</evidence>
<dbReference type="InterPro" id="IPR001117">
    <property type="entry name" value="Cu-oxidase_2nd"/>
</dbReference>
<feature type="transmembrane region" description="Helical" evidence="9">
    <location>
        <begin position="859"/>
        <end position="883"/>
    </location>
</feature>
<dbReference type="VEuPathDB" id="FungiDB:F4678DRAFT_482868"/>
<evidence type="ECO:0000259" key="12">
    <source>
        <dbReference type="Pfam" id="PF07731"/>
    </source>
</evidence>
<evidence type="ECO:0008006" key="16">
    <source>
        <dbReference type="Google" id="ProtNLM"/>
    </source>
</evidence>